<organism evidence="1 2">
    <name type="scientific">Necator americanus</name>
    <name type="common">Human hookworm</name>
    <dbReference type="NCBI Taxonomy" id="51031"/>
    <lineage>
        <taxon>Eukaryota</taxon>
        <taxon>Metazoa</taxon>
        <taxon>Ecdysozoa</taxon>
        <taxon>Nematoda</taxon>
        <taxon>Chromadorea</taxon>
        <taxon>Rhabditida</taxon>
        <taxon>Rhabditina</taxon>
        <taxon>Rhabditomorpha</taxon>
        <taxon>Strongyloidea</taxon>
        <taxon>Ancylostomatidae</taxon>
        <taxon>Bunostominae</taxon>
        <taxon>Necator</taxon>
    </lineage>
</organism>
<sequence>MSSDVIKRANPADDYELLQRVGSGTYGEVYKARHI</sequence>
<accession>W2SVG0</accession>
<evidence type="ECO:0000313" key="1">
    <source>
        <dbReference type="EMBL" id="ETN72771.1"/>
    </source>
</evidence>
<dbReference type="InterPro" id="IPR011009">
    <property type="entry name" value="Kinase-like_dom_sf"/>
</dbReference>
<keyword evidence="2" id="KW-1185">Reference proteome</keyword>
<name>W2SVG0_NECAM</name>
<dbReference type="KEGG" id="nai:NECAME_18671"/>
<evidence type="ECO:0008006" key="3">
    <source>
        <dbReference type="Google" id="ProtNLM"/>
    </source>
</evidence>
<dbReference type="EMBL" id="KI662936">
    <property type="protein sequence ID" value="ETN72771.1"/>
    <property type="molecule type" value="Genomic_DNA"/>
</dbReference>
<proteinExistence type="predicted"/>
<feature type="non-terminal residue" evidence="1">
    <location>
        <position position="35"/>
    </location>
</feature>
<dbReference type="AlphaFoldDB" id="W2SVG0"/>
<protein>
    <recommendedName>
        <fullName evidence="3">Protein kinase domain-containing protein</fullName>
    </recommendedName>
</protein>
<dbReference type="OrthoDB" id="8693905at2759"/>
<dbReference type="Proteomes" id="UP000053676">
    <property type="component" value="Unassembled WGS sequence"/>
</dbReference>
<gene>
    <name evidence="1" type="ORF">NECAME_18671</name>
</gene>
<dbReference type="Gene3D" id="3.30.200.20">
    <property type="entry name" value="Phosphorylase Kinase, domain 1"/>
    <property type="match status" value="1"/>
</dbReference>
<dbReference type="SUPFAM" id="SSF56112">
    <property type="entry name" value="Protein kinase-like (PK-like)"/>
    <property type="match status" value="1"/>
</dbReference>
<reference evidence="2" key="1">
    <citation type="journal article" date="2014" name="Nat. Genet.">
        <title>Genome of the human hookworm Necator americanus.</title>
        <authorList>
            <person name="Tang Y.T."/>
            <person name="Gao X."/>
            <person name="Rosa B.A."/>
            <person name="Abubucker S."/>
            <person name="Hallsworth-Pepin K."/>
            <person name="Martin J."/>
            <person name="Tyagi R."/>
            <person name="Heizer E."/>
            <person name="Zhang X."/>
            <person name="Bhonagiri-Palsikar V."/>
            <person name="Minx P."/>
            <person name="Warren W.C."/>
            <person name="Wang Q."/>
            <person name="Zhan B."/>
            <person name="Hotez P.J."/>
            <person name="Sternberg P.W."/>
            <person name="Dougall A."/>
            <person name="Gaze S.T."/>
            <person name="Mulvenna J."/>
            <person name="Sotillo J."/>
            <person name="Ranganathan S."/>
            <person name="Rabelo E.M."/>
            <person name="Wilson R.K."/>
            <person name="Felgner P.L."/>
            <person name="Bethony J."/>
            <person name="Hawdon J.M."/>
            <person name="Gasser R.B."/>
            <person name="Loukas A."/>
            <person name="Mitreva M."/>
        </authorList>
    </citation>
    <scope>NUCLEOTIDE SEQUENCE [LARGE SCALE GENOMIC DNA]</scope>
</reference>
<dbReference type="OMA" id="EMQPPMF"/>
<evidence type="ECO:0000313" key="2">
    <source>
        <dbReference type="Proteomes" id="UP000053676"/>
    </source>
</evidence>